<comment type="catalytic activity">
    <reaction evidence="5">
        <text>(6S)-5-formyl-5,6,7,8-tetrahydrofolate + ATP = (6R)-5,10-methenyltetrahydrofolate + ADP + phosphate</text>
        <dbReference type="Rhea" id="RHEA:10488"/>
        <dbReference type="ChEBI" id="CHEBI:30616"/>
        <dbReference type="ChEBI" id="CHEBI:43474"/>
        <dbReference type="ChEBI" id="CHEBI:57455"/>
        <dbReference type="ChEBI" id="CHEBI:57457"/>
        <dbReference type="ChEBI" id="CHEBI:456216"/>
        <dbReference type="EC" id="6.3.3.2"/>
    </reaction>
</comment>
<dbReference type="PANTHER" id="PTHR23407:SF1">
    <property type="entry name" value="5-FORMYLTETRAHYDROFOLATE CYCLO-LIGASE"/>
    <property type="match status" value="1"/>
</dbReference>
<evidence type="ECO:0000256" key="3">
    <source>
        <dbReference type="ARBA" id="ARBA00022840"/>
    </source>
</evidence>
<dbReference type="InterPro" id="IPR002698">
    <property type="entry name" value="FTHF_cligase"/>
</dbReference>
<dbReference type="NCBIfam" id="TIGR02727">
    <property type="entry name" value="MTHFS_bact"/>
    <property type="match status" value="1"/>
</dbReference>
<dbReference type="Proteomes" id="UP000255367">
    <property type="component" value="Unassembled WGS sequence"/>
</dbReference>
<gene>
    <name evidence="6" type="primary">ygfA</name>
    <name evidence="6" type="ORF">NCTC12020_00754</name>
</gene>
<organism evidence="6 7">
    <name type="scientific">Veillonella criceti</name>
    <dbReference type="NCBI Taxonomy" id="103891"/>
    <lineage>
        <taxon>Bacteria</taxon>
        <taxon>Bacillati</taxon>
        <taxon>Bacillota</taxon>
        <taxon>Negativicutes</taxon>
        <taxon>Veillonellales</taxon>
        <taxon>Veillonellaceae</taxon>
        <taxon>Veillonella</taxon>
    </lineage>
</organism>
<feature type="binding site" evidence="4">
    <location>
        <position position="49"/>
    </location>
    <ligand>
        <name>substrate</name>
    </ligand>
</feature>
<dbReference type="GO" id="GO:0035999">
    <property type="term" value="P:tetrahydrofolate interconversion"/>
    <property type="evidence" value="ECO:0007669"/>
    <property type="project" value="TreeGrafter"/>
</dbReference>
<sequence length="182" mass="20008">MRLAFKARRQAMSEAECKERAKSLCERIMSSEVYQNAQTIMAYLAMPKEANLDSLIEQALAAGKKVYVPVCISKTEMVAAELISLDAVSVGVLRIRIPQEPYNCIAPTDLDLILVPGVAFDIAGGRMGMGAGYYDRFLAEVATERCVGVAWDIQVVSESIPMDVHDKRLGALITDARSLQFF</sequence>
<evidence type="ECO:0000256" key="4">
    <source>
        <dbReference type="PIRSR" id="PIRSR006806-1"/>
    </source>
</evidence>
<dbReference type="InterPro" id="IPR024185">
    <property type="entry name" value="FTHF_cligase-like_sf"/>
</dbReference>
<comment type="similarity">
    <text evidence="1 5">Belongs to the 5-formyltetrahydrofolate cyclo-ligase family.</text>
</comment>
<dbReference type="GO" id="GO:0005524">
    <property type="term" value="F:ATP binding"/>
    <property type="evidence" value="ECO:0007669"/>
    <property type="project" value="UniProtKB-KW"/>
</dbReference>
<accession>A0A380NKP6</accession>
<dbReference type="SUPFAM" id="SSF100950">
    <property type="entry name" value="NagB/RpiA/CoA transferase-like"/>
    <property type="match status" value="1"/>
</dbReference>
<evidence type="ECO:0000256" key="1">
    <source>
        <dbReference type="ARBA" id="ARBA00010638"/>
    </source>
</evidence>
<dbReference type="AlphaFoldDB" id="A0A380NKP6"/>
<reference evidence="6 7" key="1">
    <citation type="submission" date="2018-06" db="EMBL/GenBank/DDBJ databases">
        <authorList>
            <consortium name="Pathogen Informatics"/>
            <person name="Doyle S."/>
        </authorList>
    </citation>
    <scope>NUCLEOTIDE SEQUENCE [LARGE SCALE GENOMIC DNA]</scope>
    <source>
        <strain evidence="6 7">NCTC12020</strain>
    </source>
</reference>
<dbReference type="Gene3D" id="3.40.50.10420">
    <property type="entry name" value="NagB/RpiA/CoA transferase-like"/>
    <property type="match status" value="1"/>
</dbReference>
<keyword evidence="3 4" id="KW-0067">ATP-binding</keyword>
<evidence type="ECO:0000256" key="5">
    <source>
        <dbReference type="RuleBase" id="RU361279"/>
    </source>
</evidence>
<keyword evidence="2 4" id="KW-0547">Nucleotide-binding</keyword>
<protein>
    <recommendedName>
        <fullName evidence="5">5-formyltetrahydrofolate cyclo-ligase</fullName>
        <ecNumber evidence="5">6.3.3.2</ecNumber>
    </recommendedName>
</protein>
<evidence type="ECO:0000313" key="6">
    <source>
        <dbReference type="EMBL" id="SUP42051.1"/>
    </source>
</evidence>
<dbReference type="PANTHER" id="PTHR23407">
    <property type="entry name" value="ATPASE INHIBITOR/5-FORMYLTETRAHYDROFOLATE CYCLO-LIGASE"/>
    <property type="match status" value="1"/>
</dbReference>
<evidence type="ECO:0000313" key="7">
    <source>
        <dbReference type="Proteomes" id="UP000255367"/>
    </source>
</evidence>
<evidence type="ECO:0000256" key="2">
    <source>
        <dbReference type="ARBA" id="ARBA00022741"/>
    </source>
</evidence>
<dbReference type="InterPro" id="IPR037171">
    <property type="entry name" value="NagB/RpiA_transferase-like"/>
</dbReference>
<dbReference type="GO" id="GO:0046872">
    <property type="term" value="F:metal ion binding"/>
    <property type="evidence" value="ECO:0007669"/>
    <property type="project" value="UniProtKB-KW"/>
</dbReference>
<dbReference type="EMBL" id="UHIO01000001">
    <property type="protein sequence ID" value="SUP42051.1"/>
    <property type="molecule type" value="Genomic_DNA"/>
</dbReference>
<name>A0A380NKP6_9FIRM</name>
<dbReference type="PIRSF" id="PIRSF006806">
    <property type="entry name" value="FTHF_cligase"/>
    <property type="match status" value="1"/>
</dbReference>
<keyword evidence="5" id="KW-0479">Metal-binding</keyword>
<feature type="binding site" evidence="4">
    <location>
        <begin position="126"/>
        <end position="134"/>
    </location>
    <ligand>
        <name>ATP</name>
        <dbReference type="ChEBI" id="CHEBI:30616"/>
    </ligand>
</feature>
<feature type="binding site" evidence="4">
    <location>
        <position position="44"/>
    </location>
    <ligand>
        <name>substrate</name>
    </ligand>
</feature>
<dbReference type="GO" id="GO:0030272">
    <property type="term" value="F:5-formyltetrahydrofolate cyclo-ligase activity"/>
    <property type="evidence" value="ECO:0007669"/>
    <property type="project" value="UniProtKB-EC"/>
</dbReference>
<keyword evidence="5" id="KW-0460">Magnesium</keyword>
<dbReference type="EC" id="6.3.3.2" evidence="5"/>
<proteinExistence type="inferred from homology"/>
<keyword evidence="7" id="KW-1185">Reference proteome</keyword>
<keyword evidence="6" id="KW-0436">Ligase</keyword>
<dbReference type="GO" id="GO:0009396">
    <property type="term" value="P:folic acid-containing compound biosynthetic process"/>
    <property type="evidence" value="ECO:0007669"/>
    <property type="project" value="TreeGrafter"/>
</dbReference>
<dbReference type="OrthoDB" id="9801938at2"/>
<comment type="cofactor">
    <cofactor evidence="5">
        <name>Mg(2+)</name>
        <dbReference type="ChEBI" id="CHEBI:18420"/>
    </cofactor>
</comment>
<dbReference type="Pfam" id="PF01812">
    <property type="entry name" value="5-FTHF_cyc-lig"/>
    <property type="match status" value="1"/>
</dbReference>